<dbReference type="Gene3D" id="3.90.80.10">
    <property type="entry name" value="Inorganic pyrophosphatase"/>
    <property type="match status" value="1"/>
</dbReference>
<dbReference type="RefSeq" id="WP_140468818.1">
    <property type="nucleotide sequence ID" value="NZ_RCYZ01000008.1"/>
</dbReference>
<keyword evidence="5" id="KW-0460">Magnesium</keyword>
<dbReference type="GO" id="GO:0005737">
    <property type="term" value="C:cytoplasm"/>
    <property type="evidence" value="ECO:0007669"/>
    <property type="project" value="InterPro"/>
</dbReference>
<dbReference type="Pfam" id="PF00719">
    <property type="entry name" value="Pyrophosphatase"/>
    <property type="match status" value="1"/>
</dbReference>
<dbReference type="GO" id="GO:0004427">
    <property type="term" value="F:inorganic diphosphate phosphatase activity"/>
    <property type="evidence" value="ECO:0007669"/>
    <property type="project" value="UniProtKB-EC"/>
</dbReference>
<dbReference type="EC" id="3.6.1.1" evidence="2"/>
<evidence type="ECO:0000256" key="5">
    <source>
        <dbReference type="ARBA" id="ARBA00022842"/>
    </source>
</evidence>
<dbReference type="PROSITE" id="PS00387">
    <property type="entry name" value="PPASE"/>
    <property type="match status" value="1"/>
</dbReference>
<dbReference type="Proteomes" id="UP000317646">
    <property type="component" value="Unassembled WGS sequence"/>
</dbReference>
<keyword evidence="4" id="KW-0378">Hydrolase</keyword>
<keyword evidence="3" id="KW-0479">Metal-binding</keyword>
<dbReference type="GO" id="GO:0000287">
    <property type="term" value="F:magnesium ion binding"/>
    <property type="evidence" value="ECO:0007669"/>
    <property type="project" value="InterPro"/>
</dbReference>
<proteinExistence type="predicted"/>
<sequence length="175" mass="19130">MPPSLIDLPARVGHSRTRVHVVVETPKGSRNKFDFDPGLGAFKLAGVLPEGHSFPYDFGFIPSTKAADGDPLDVLLLLAAPAYPGVVVEARLLGAFEIEQHDKNGPTQRNDRLLAVAAGAREHKHLHAISDLSAELLHEIEHFFHSYNEAKGGETRVLRRVGPERAHALLDQART</sequence>
<comment type="cofactor">
    <cofactor evidence="1">
        <name>Mg(2+)</name>
        <dbReference type="ChEBI" id="CHEBI:18420"/>
    </cofactor>
</comment>
<evidence type="ECO:0000313" key="7">
    <source>
        <dbReference type="Proteomes" id="UP000317646"/>
    </source>
</evidence>
<dbReference type="PANTHER" id="PTHR10286">
    <property type="entry name" value="INORGANIC PYROPHOSPHATASE"/>
    <property type="match status" value="1"/>
</dbReference>
<evidence type="ECO:0000256" key="4">
    <source>
        <dbReference type="ARBA" id="ARBA00022801"/>
    </source>
</evidence>
<dbReference type="AlphaFoldDB" id="A0A502GNR0"/>
<evidence type="ECO:0000256" key="2">
    <source>
        <dbReference type="ARBA" id="ARBA00012146"/>
    </source>
</evidence>
<dbReference type="InterPro" id="IPR036649">
    <property type="entry name" value="Pyrophosphatase_sf"/>
</dbReference>
<protein>
    <recommendedName>
        <fullName evidence="2">inorganic diphosphatase</fullName>
        <ecNumber evidence="2">3.6.1.1</ecNumber>
    </recommendedName>
</protein>
<organism evidence="6 7">
    <name type="scientific">Hymenobacter nivis</name>
    <dbReference type="NCBI Taxonomy" id="1850093"/>
    <lineage>
        <taxon>Bacteria</taxon>
        <taxon>Pseudomonadati</taxon>
        <taxon>Bacteroidota</taxon>
        <taxon>Cytophagia</taxon>
        <taxon>Cytophagales</taxon>
        <taxon>Hymenobacteraceae</taxon>
        <taxon>Hymenobacter</taxon>
    </lineage>
</organism>
<gene>
    <name evidence="6" type="ORF">EAH73_17905</name>
</gene>
<evidence type="ECO:0000256" key="3">
    <source>
        <dbReference type="ARBA" id="ARBA00022723"/>
    </source>
</evidence>
<dbReference type="GO" id="GO:0006796">
    <property type="term" value="P:phosphate-containing compound metabolic process"/>
    <property type="evidence" value="ECO:0007669"/>
    <property type="project" value="InterPro"/>
</dbReference>
<dbReference type="EMBL" id="RCYZ01000008">
    <property type="protein sequence ID" value="TPG62940.1"/>
    <property type="molecule type" value="Genomic_DNA"/>
</dbReference>
<dbReference type="OrthoDB" id="5187599at2"/>
<name>A0A502GNR0_9BACT</name>
<reference evidence="6 7" key="1">
    <citation type="journal article" date="2019" name="Environ. Microbiol.">
        <title>Species interactions and distinct microbial communities in high Arctic permafrost affected cryosols are associated with the CH4 and CO2 gas fluxes.</title>
        <authorList>
            <person name="Altshuler I."/>
            <person name="Hamel J."/>
            <person name="Turney S."/>
            <person name="Magnuson E."/>
            <person name="Levesque R."/>
            <person name="Greer C."/>
            <person name="Whyte L.G."/>
        </authorList>
    </citation>
    <scope>NUCLEOTIDE SEQUENCE [LARGE SCALE GENOMIC DNA]</scope>
    <source>
        <strain evidence="6 7">S9.2P</strain>
    </source>
</reference>
<accession>A0A502GNR0</accession>
<dbReference type="SUPFAM" id="SSF50324">
    <property type="entry name" value="Inorganic pyrophosphatase"/>
    <property type="match status" value="1"/>
</dbReference>
<comment type="caution">
    <text evidence="6">The sequence shown here is derived from an EMBL/GenBank/DDBJ whole genome shotgun (WGS) entry which is preliminary data.</text>
</comment>
<dbReference type="InterPro" id="IPR008162">
    <property type="entry name" value="Pyrophosphatase"/>
</dbReference>
<evidence type="ECO:0000256" key="1">
    <source>
        <dbReference type="ARBA" id="ARBA00001946"/>
    </source>
</evidence>
<evidence type="ECO:0000313" key="6">
    <source>
        <dbReference type="EMBL" id="TPG62940.1"/>
    </source>
</evidence>
<keyword evidence="7" id="KW-1185">Reference proteome</keyword>